<evidence type="ECO:0000313" key="12">
    <source>
        <dbReference type="Proteomes" id="UP000591948"/>
    </source>
</evidence>
<dbReference type="SUPFAM" id="SSF103473">
    <property type="entry name" value="MFS general substrate transporter"/>
    <property type="match status" value="1"/>
</dbReference>
<dbReference type="RefSeq" id="WP_176233062.1">
    <property type="nucleotide sequence ID" value="NZ_BLRY01000009.1"/>
</dbReference>
<feature type="transmembrane region" description="Helical" evidence="7">
    <location>
        <begin position="50"/>
        <end position="71"/>
    </location>
</feature>
<feature type="transmembrane region" description="Helical" evidence="7">
    <location>
        <begin position="203"/>
        <end position="223"/>
    </location>
</feature>
<dbReference type="InterPro" id="IPR020846">
    <property type="entry name" value="MFS_dom"/>
</dbReference>
<sequence length="402" mass="43982">MDHRRYHRSKRNIANIFLIGSMMMGVSGVVLGPLIPIITQELNINLKLMSLIFVGGSISFSASVLISGYLADRLGKRLISLFGLVTTVLGLLGFSVIGSFPLLFLFNFLLAFGNGALAIGSQTILSDIYPEKRSSMIIRLNLFFGLGAFVGPLALSFILFQQINWRFAFLAFAFLFFFLLLLFMREKVTAPSPKQRPSNKETLLSVFNPTIVLCGLILLFYMGAQVPFSTWFTTYLSAFGVPVSISSLAVSGFWLSIAVGTIIFARMARRYQDLTLVLWGSVATLVFVLIIALWDNVVAKMIFTALFGLSLSGIFPLSMSLAIHQKPQASGAISGLLFAMTSLGALYSQPLVGFVSEILGRERGIYVGLGNSILLLGTVLVLVLVSRRKSLLRKVESKSQAL</sequence>
<reference evidence="11 12" key="1">
    <citation type="journal article" date="2020" name="Front. Microbiol.">
        <title>Single-cell genomics of novel Actinobacteria with the Wood-Ljungdahl pathway discovered in a serpentinizing system.</title>
        <authorList>
            <person name="Merino N."/>
            <person name="Kawai M."/>
            <person name="Boyd E.S."/>
            <person name="Colman D.R."/>
            <person name="McGlynn S.E."/>
            <person name="Nealson K.H."/>
            <person name="Kurokawa K."/>
            <person name="Hongoh Y."/>
        </authorList>
    </citation>
    <scope>NUCLEOTIDE SEQUENCE [LARGE SCALE GENOMIC DNA]</scope>
    <source>
        <strain evidence="9 11">S25</strain>
        <strain evidence="10 12">S33</strain>
    </source>
</reference>
<feature type="transmembrane region" description="Helical" evidence="7">
    <location>
        <begin position="165"/>
        <end position="183"/>
    </location>
</feature>
<comment type="caution">
    <text evidence="10">The sequence shown here is derived from an EMBL/GenBank/DDBJ whole genome shotgun (WGS) entry which is preliminary data.</text>
</comment>
<evidence type="ECO:0000256" key="1">
    <source>
        <dbReference type="ARBA" id="ARBA00004651"/>
    </source>
</evidence>
<dbReference type="PANTHER" id="PTHR23514">
    <property type="entry name" value="BYPASS OF STOP CODON PROTEIN 6"/>
    <property type="match status" value="1"/>
</dbReference>
<keyword evidence="12" id="KW-1185">Reference proteome</keyword>
<name>A0A6V8P2Z8_9ACTN</name>
<evidence type="ECO:0000256" key="2">
    <source>
        <dbReference type="ARBA" id="ARBA00008335"/>
    </source>
</evidence>
<dbReference type="InterPro" id="IPR036259">
    <property type="entry name" value="MFS_trans_sf"/>
</dbReference>
<organism evidence="10 12">
    <name type="scientific">Candidatus Hakubella thermalkaliphila</name>
    <dbReference type="NCBI Taxonomy" id="2754717"/>
    <lineage>
        <taxon>Bacteria</taxon>
        <taxon>Bacillati</taxon>
        <taxon>Actinomycetota</taxon>
        <taxon>Actinomycetota incertae sedis</taxon>
        <taxon>Candidatus Hakubellales</taxon>
        <taxon>Candidatus Hakubellaceae</taxon>
        <taxon>Candidatus Hakubella</taxon>
    </lineage>
</organism>
<comment type="subcellular location">
    <subcellularLocation>
        <location evidence="1">Cell membrane</location>
        <topology evidence="1">Multi-pass membrane protein</topology>
    </subcellularLocation>
</comment>
<feature type="transmembrane region" description="Helical" evidence="7">
    <location>
        <begin position="103"/>
        <end position="125"/>
    </location>
</feature>
<feature type="transmembrane region" description="Helical" evidence="7">
    <location>
        <begin position="78"/>
        <end position="97"/>
    </location>
</feature>
<evidence type="ECO:0000256" key="6">
    <source>
        <dbReference type="ARBA" id="ARBA00023136"/>
    </source>
</evidence>
<evidence type="ECO:0000313" key="11">
    <source>
        <dbReference type="Proteomes" id="UP000543224"/>
    </source>
</evidence>
<dbReference type="GO" id="GO:0022857">
    <property type="term" value="F:transmembrane transporter activity"/>
    <property type="evidence" value="ECO:0007669"/>
    <property type="project" value="InterPro"/>
</dbReference>
<dbReference type="PROSITE" id="PS50850">
    <property type="entry name" value="MFS"/>
    <property type="match status" value="1"/>
</dbReference>
<protein>
    <recommendedName>
        <fullName evidence="8">Major facilitator superfamily (MFS) profile domain-containing protein</fullName>
    </recommendedName>
</protein>
<dbReference type="PANTHER" id="PTHR23514:SF3">
    <property type="entry name" value="BYPASS OF STOP CODON PROTEIN 6"/>
    <property type="match status" value="1"/>
</dbReference>
<evidence type="ECO:0000256" key="7">
    <source>
        <dbReference type="SAM" id="Phobius"/>
    </source>
</evidence>
<proteinExistence type="inferred from homology"/>
<comment type="similarity">
    <text evidence="2">Belongs to the major facilitator superfamily.</text>
</comment>
<dbReference type="Proteomes" id="UP000543224">
    <property type="component" value="Unassembled WGS sequence"/>
</dbReference>
<accession>A0A6V8P2Z8</accession>
<feature type="transmembrane region" description="Helical" evidence="7">
    <location>
        <begin position="243"/>
        <end position="264"/>
    </location>
</feature>
<evidence type="ECO:0000256" key="5">
    <source>
        <dbReference type="ARBA" id="ARBA00022989"/>
    </source>
</evidence>
<dbReference type="AlphaFoldDB" id="A0A6V8P2Z8"/>
<feature type="transmembrane region" description="Helical" evidence="7">
    <location>
        <begin position="335"/>
        <end position="359"/>
    </location>
</feature>
<dbReference type="GO" id="GO:0005886">
    <property type="term" value="C:plasma membrane"/>
    <property type="evidence" value="ECO:0007669"/>
    <property type="project" value="UniProtKB-SubCell"/>
</dbReference>
<dbReference type="Pfam" id="PF07690">
    <property type="entry name" value="MFS_1"/>
    <property type="match status" value="1"/>
</dbReference>
<dbReference type="EMBL" id="BLRX01000014">
    <property type="protein sequence ID" value="GFP24793.1"/>
    <property type="molecule type" value="Genomic_DNA"/>
</dbReference>
<feature type="transmembrane region" description="Helical" evidence="7">
    <location>
        <begin position="137"/>
        <end position="159"/>
    </location>
</feature>
<keyword evidence="4 7" id="KW-0812">Transmembrane</keyword>
<evidence type="ECO:0000256" key="3">
    <source>
        <dbReference type="ARBA" id="ARBA00022448"/>
    </source>
</evidence>
<feature type="transmembrane region" description="Helical" evidence="7">
    <location>
        <begin position="300"/>
        <end position="323"/>
    </location>
</feature>
<feature type="transmembrane region" description="Helical" evidence="7">
    <location>
        <begin position="276"/>
        <end position="294"/>
    </location>
</feature>
<keyword evidence="6 7" id="KW-0472">Membrane</keyword>
<evidence type="ECO:0000259" key="8">
    <source>
        <dbReference type="PROSITE" id="PS50850"/>
    </source>
</evidence>
<feature type="transmembrane region" description="Helical" evidence="7">
    <location>
        <begin position="12"/>
        <end position="38"/>
    </location>
</feature>
<keyword evidence="3" id="KW-0813">Transport</keyword>
<evidence type="ECO:0000313" key="9">
    <source>
        <dbReference type="EMBL" id="GFP24793.1"/>
    </source>
</evidence>
<feature type="transmembrane region" description="Helical" evidence="7">
    <location>
        <begin position="365"/>
        <end position="385"/>
    </location>
</feature>
<dbReference type="Proteomes" id="UP000591948">
    <property type="component" value="Unassembled WGS sequence"/>
</dbReference>
<evidence type="ECO:0000313" key="10">
    <source>
        <dbReference type="EMBL" id="GFP26939.1"/>
    </source>
</evidence>
<keyword evidence="5 7" id="KW-1133">Transmembrane helix</keyword>
<dbReference type="InterPro" id="IPR051788">
    <property type="entry name" value="MFS_Transporter"/>
</dbReference>
<gene>
    <name evidence="9" type="ORF">HKBW3S25_00230</name>
    <name evidence="10" type="ORF">HKBW3S33_00352</name>
</gene>
<evidence type="ECO:0000256" key="4">
    <source>
        <dbReference type="ARBA" id="ARBA00022692"/>
    </source>
</evidence>
<dbReference type="EMBL" id="BLRY01000009">
    <property type="protein sequence ID" value="GFP26939.1"/>
    <property type="molecule type" value="Genomic_DNA"/>
</dbReference>
<dbReference type="Gene3D" id="1.20.1250.20">
    <property type="entry name" value="MFS general substrate transporter like domains"/>
    <property type="match status" value="1"/>
</dbReference>
<feature type="domain" description="Major facilitator superfamily (MFS) profile" evidence="8">
    <location>
        <begin position="13"/>
        <end position="389"/>
    </location>
</feature>
<dbReference type="InterPro" id="IPR011701">
    <property type="entry name" value="MFS"/>
</dbReference>